<keyword evidence="10" id="KW-1185">Reference proteome</keyword>
<dbReference type="RefSeq" id="XP_003580823.1">
    <property type="nucleotide sequence ID" value="XM_003580775.4"/>
</dbReference>
<gene>
    <name evidence="9" type="primary">LOC100823949</name>
    <name evidence="8" type="ORF">BRADI_5g26160v3</name>
</gene>
<protein>
    <recommendedName>
        <fullName evidence="7">Late embryogenesis abundant protein LEA-2 subgroup domain-containing protein</fullName>
    </recommendedName>
</protein>
<keyword evidence="4 6" id="KW-0472">Membrane</keyword>
<keyword evidence="2 6" id="KW-0812">Transmembrane</keyword>
<reference evidence="8 9" key="1">
    <citation type="journal article" date="2010" name="Nature">
        <title>Genome sequencing and analysis of the model grass Brachypodium distachyon.</title>
        <authorList>
            <consortium name="International Brachypodium Initiative"/>
        </authorList>
    </citation>
    <scope>NUCLEOTIDE SEQUENCE [LARGE SCALE GENOMIC DNA]</scope>
    <source>
        <strain evidence="8 9">Bd21</strain>
    </source>
</reference>
<organism evidence="8">
    <name type="scientific">Brachypodium distachyon</name>
    <name type="common">Purple false brome</name>
    <name type="synonym">Trachynia distachya</name>
    <dbReference type="NCBI Taxonomy" id="15368"/>
    <lineage>
        <taxon>Eukaryota</taxon>
        <taxon>Viridiplantae</taxon>
        <taxon>Streptophyta</taxon>
        <taxon>Embryophyta</taxon>
        <taxon>Tracheophyta</taxon>
        <taxon>Spermatophyta</taxon>
        <taxon>Magnoliopsida</taxon>
        <taxon>Liliopsida</taxon>
        <taxon>Poales</taxon>
        <taxon>Poaceae</taxon>
        <taxon>BOP clade</taxon>
        <taxon>Pooideae</taxon>
        <taxon>Stipodae</taxon>
        <taxon>Brachypodieae</taxon>
        <taxon>Brachypodium</taxon>
    </lineage>
</organism>
<reference evidence="9" key="3">
    <citation type="submission" date="2018-08" db="UniProtKB">
        <authorList>
            <consortium name="EnsemblPlants"/>
        </authorList>
    </citation>
    <scope>IDENTIFICATION</scope>
    <source>
        <strain evidence="9">cv. Bd21</strain>
    </source>
</reference>
<dbReference type="InterPro" id="IPR044839">
    <property type="entry name" value="NDR1-like"/>
</dbReference>
<dbReference type="EMBL" id="CM000884">
    <property type="protein sequence ID" value="KQJ85285.1"/>
    <property type="molecule type" value="Genomic_DNA"/>
</dbReference>
<feature type="region of interest" description="Disordered" evidence="5">
    <location>
        <begin position="1"/>
        <end position="53"/>
    </location>
</feature>
<evidence type="ECO:0000313" key="9">
    <source>
        <dbReference type="EnsemblPlants" id="KQJ85285"/>
    </source>
</evidence>
<evidence type="ECO:0000256" key="4">
    <source>
        <dbReference type="ARBA" id="ARBA00023136"/>
    </source>
</evidence>
<reference evidence="8" key="2">
    <citation type="submission" date="2017-06" db="EMBL/GenBank/DDBJ databases">
        <title>WGS assembly of Brachypodium distachyon.</title>
        <authorList>
            <consortium name="The International Brachypodium Initiative"/>
            <person name="Lucas S."/>
            <person name="Harmon-Smith M."/>
            <person name="Lail K."/>
            <person name="Tice H."/>
            <person name="Grimwood J."/>
            <person name="Bruce D."/>
            <person name="Barry K."/>
            <person name="Shu S."/>
            <person name="Lindquist E."/>
            <person name="Wang M."/>
            <person name="Pitluck S."/>
            <person name="Vogel J.P."/>
            <person name="Garvin D.F."/>
            <person name="Mockler T.C."/>
            <person name="Schmutz J."/>
            <person name="Rokhsar D."/>
            <person name="Bevan M.W."/>
        </authorList>
    </citation>
    <scope>NUCLEOTIDE SEQUENCE</scope>
    <source>
        <strain evidence="8">Bd21</strain>
    </source>
</reference>
<name>I1J3C8_BRADI</name>
<dbReference type="STRING" id="15368.I1J3C8"/>
<evidence type="ECO:0000256" key="1">
    <source>
        <dbReference type="ARBA" id="ARBA00004167"/>
    </source>
</evidence>
<dbReference type="eggNOG" id="ENOG502QVVS">
    <property type="taxonomic scope" value="Eukaryota"/>
</dbReference>
<dbReference type="PANTHER" id="PTHR31234:SF72">
    <property type="entry name" value="NDR1_HIN1-LIKE PROTEIN 6"/>
    <property type="match status" value="1"/>
</dbReference>
<evidence type="ECO:0000256" key="6">
    <source>
        <dbReference type="SAM" id="Phobius"/>
    </source>
</evidence>
<dbReference type="AlphaFoldDB" id="I1J3C8"/>
<dbReference type="GeneID" id="100823949"/>
<comment type="subcellular location">
    <subcellularLocation>
        <location evidence="1">Membrane</location>
        <topology evidence="1">Single-pass membrane protein</topology>
    </subcellularLocation>
</comment>
<feature type="transmembrane region" description="Helical" evidence="6">
    <location>
        <begin position="64"/>
        <end position="90"/>
    </location>
</feature>
<dbReference type="GO" id="GO:0016020">
    <property type="term" value="C:membrane"/>
    <property type="evidence" value="ECO:0007669"/>
    <property type="project" value="UniProtKB-SubCell"/>
</dbReference>
<dbReference type="OrthoDB" id="1917746at2759"/>
<dbReference type="OMA" id="MANYHRI"/>
<dbReference type="HOGENOM" id="CLU_051752_0_2_1"/>
<dbReference type="InterPro" id="IPR004864">
    <property type="entry name" value="LEA_2"/>
</dbReference>
<keyword evidence="3 6" id="KW-1133">Transmembrane helix</keyword>
<evidence type="ECO:0000256" key="2">
    <source>
        <dbReference type="ARBA" id="ARBA00022692"/>
    </source>
</evidence>
<evidence type="ECO:0000259" key="7">
    <source>
        <dbReference type="Pfam" id="PF03168"/>
    </source>
</evidence>
<evidence type="ECO:0000256" key="5">
    <source>
        <dbReference type="SAM" id="MobiDB-lite"/>
    </source>
</evidence>
<dbReference type="Gramene" id="KQJ85285">
    <property type="protein sequence ID" value="KQJ85285"/>
    <property type="gene ID" value="BRADI_5g26160v3"/>
</dbReference>
<dbReference type="EnsemblPlants" id="KQJ85285">
    <property type="protein sequence ID" value="KQJ85285"/>
    <property type="gene ID" value="BRADI_5g26160v3"/>
</dbReference>
<accession>I1J3C8</accession>
<evidence type="ECO:0000256" key="3">
    <source>
        <dbReference type="ARBA" id="ARBA00022989"/>
    </source>
</evidence>
<dbReference type="FunCoup" id="I1J3C8">
    <property type="interactions" value="1964"/>
</dbReference>
<sequence>MADYHRVHPVLAGSPLPAPEEKASKNSNHDNQQLPITAPRPDAPAPLRAPRRNSKRKHGRCCRCLCWTLLSLLILAIALGATAGILYAVFKPQIPKFNVDRLTATKFDVNTTSMVVTDAFEVQVTAENPNRRIGVYYLQGGTVSAAFNGTELCTGAFPALYQGHRSTVRPLVTLRGETRLDSEVAAQLARQQQAGFVPLTVAASVPIRIKFGVLKLWKMTGKARCSLVVDSIRPGTPLRIRSNSCSFKLKI</sequence>
<dbReference type="GO" id="GO:0098542">
    <property type="term" value="P:defense response to other organism"/>
    <property type="evidence" value="ECO:0007669"/>
    <property type="project" value="InterPro"/>
</dbReference>
<dbReference type="Proteomes" id="UP000008810">
    <property type="component" value="Chromosome 5"/>
</dbReference>
<proteinExistence type="predicted"/>
<dbReference type="PANTHER" id="PTHR31234">
    <property type="entry name" value="LATE EMBRYOGENESIS ABUNDANT (LEA) HYDROXYPROLINE-RICH GLYCOPROTEIN FAMILY"/>
    <property type="match status" value="1"/>
</dbReference>
<feature type="compositionally biased region" description="Basic and acidic residues" evidence="5">
    <location>
        <begin position="19"/>
        <end position="28"/>
    </location>
</feature>
<feature type="domain" description="Late embryogenesis abundant protein LEA-2 subgroup" evidence="7">
    <location>
        <begin position="124"/>
        <end position="217"/>
    </location>
</feature>
<dbReference type="KEGG" id="bdi:100823949"/>
<evidence type="ECO:0000313" key="8">
    <source>
        <dbReference type="EMBL" id="KQJ85285.1"/>
    </source>
</evidence>
<dbReference type="Pfam" id="PF03168">
    <property type="entry name" value="LEA_2"/>
    <property type="match status" value="1"/>
</dbReference>
<evidence type="ECO:0000313" key="10">
    <source>
        <dbReference type="Proteomes" id="UP000008810"/>
    </source>
</evidence>